<feature type="non-terminal residue" evidence="1">
    <location>
        <position position="1"/>
    </location>
</feature>
<gene>
    <name evidence="1" type="primary">ORF46178</name>
</gene>
<name>A0A0B6Z2N1_9EUPU</name>
<evidence type="ECO:0000313" key="1">
    <source>
        <dbReference type="EMBL" id="CEK62808.1"/>
    </source>
</evidence>
<dbReference type="PANTHER" id="PTHR22772">
    <property type="entry name" value="NOVEL ZZ TYPE ZINC FINGER DOMAIN CONTAINING PROTEIN"/>
    <property type="match status" value="1"/>
</dbReference>
<dbReference type="PANTHER" id="PTHR22772:SF4">
    <property type="entry name" value="ZINC FINGER ZZ-TYPE AND EF-HAND DOMAIN-CONTAINING PROTEIN 1"/>
    <property type="match status" value="1"/>
</dbReference>
<dbReference type="InterPro" id="IPR040099">
    <property type="entry name" value="ZZEF1"/>
</dbReference>
<feature type="non-terminal residue" evidence="1">
    <location>
        <position position="128"/>
    </location>
</feature>
<accession>A0A0B6Z2N1</accession>
<reference evidence="1" key="1">
    <citation type="submission" date="2014-12" db="EMBL/GenBank/DDBJ databases">
        <title>Insight into the proteome of Arion vulgaris.</title>
        <authorList>
            <person name="Aradska J."/>
            <person name="Bulat T."/>
            <person name="Smidak R."/>
            <person name="Sarate P."/>
            <person name="Gangsoo J."/>
            <person name="Sialana F."/>
            <person name="Bilban M."/>
            <person name="Lubec G."/>
        </authorList>
    </citation>
    <scope>NUCLEOTIDE SEQUENCE</scope>
    <source>
        <tissue evidence="1">Skin</tissue>
    </source>
</reference>
<dbReference type="AlphaFoldDB" id="A0A0B6Z2N1"/>
<dbReference type="EMBL" id="HACG01015943">
    <property type="protein sequence ID" value="CEK62808.1"/>
    <property type="molecule type" value="Transcribed_RNA"/>
</dbReference>
<sequence length="128" mass="15103">YMFAAEMIRLISNNNPFQISVVLFFREMFAYQDKFARHYAEGLDGCGLEQESKVRRAYYTLVRKLVDAFKLSHGQEMNSKVLQAYDFIQCCLLHLLDVDWQPYDLAFVNEMQLPQLFLSIAKETVKMR</sequence>
<organism evidence="1">
    <name type="scientific">Arion vulgaris</name>
    <dbReference type="NCBI Taxonomy" id="1028688"/>
    <lineage>
        <taxon>Eukaryota</taxon>
        <taxon>Metazoa</taxon>
        <taxon>Spiralia</taxon>
        <taxon>Lophotrochozoa</taxon>
        <taxon>Mollusca</taxon>
        <taxon>Gastropoda</taxon>
        <taxon>Heterobranchia</taxon>
        <taxon>Euthyneura</taxon>
        <taxon>Panpulmonata</taxon>
        <taxon>Eupulmonata</taxon>
        <taxon>Stylommatophora</taxon>
        <taxon>Helicina</taxon>
        <taxon>Arionoidea</taxon>
        <taxon>Arionidae</taxon>
        <taxon>Arion</taxon>
    </lineage>
</organism>
<evidence type="ECO:0008006" key="2">
    <source>
        <dbReference type="Google" id="ProtNLM"/>
    </source>
</evidence>
<protein>
    <recommendedName>
        <fullName evidence="2">Exportin-T</fullName>
    </recommendedName>
</protein>
<proteinExistence type="predicted"/>